<dbReference type="Proteomes" id="UP000198323">
    <property type="component" value="Unassembled WGS sequence"/>
</dbReference>
<accession>A0A226NBL3</accession>
<proteinExistence type="predicted"/>
<organism evidence="4 5">
    <name type="scientific">Callipepla squamata</name>
    <name type="common">Scaled quail</name>
    <dbReference type="NCBI Taxonomy" id="9009"/>
    <lineage>
        <taxon>Eukaryota</taxon>
        <taxon>Metazoa</taxon>
        <taxon>Chordata</taxon>
        <taxon>Craniata</taxon>
        <taxon>Vertebrata</taxon>
        <taxon>Euteleostomi</taxon>
        <taxon>Archelosauria</taxon>
        <taxon>Archosauria</taxon>
        <taxon>Dinosauria</taxon>
        <taxon>Saurischia</taxon>
        <taxon>Theropoda</taxon>
        <taxon>Coelurosauria</taxon>
        <taxon>Aves</taxon>
        <taxon>Neognathae</taxon>
        <taxon>Galloanserae</taxon>
        <taxon>Galliformes</taxon>
        <taxon>Odontophoridae</taxon>
        <taxon>Callipepla</taxon>
    </lineage>
</organism>
<keyword evidence="2" id="KW-0539">Nucleus</keyword>
<dbReference type="GO" id="GO:0005634">
    <property type="term" value="C:nucleus"/>
    <property type="evidence" value="ECO:0007669"/>
    <property type="project" value="UniProtKB-SubCell"/>
</dbReference>
<dbReference type="Pfam" id="PF13907">
    <property type="entry name" value="CHD1-like_C"/>
    <property type="match status" value="1"/>
</dbReference>
<dbReference type="AlphaFoldDB" id="A0A226NBL3"/>
<evidence type="ECO:0000259" key="3">
    <source>
        <dbReference type="SMART" id="SM01176"/>
    </source>
</evidence>
<evidence type="ECO:0000256" key="1">
    <source>
        <dbReference type="ARBA" id="ARBA00004123"/>
    </source>
</evidence>
<dbReference type="OrthoDB" id="9388842at2759"/>
<dbReference type="InterPro" id="IPR025260">
    <property type="entry name" value="CHD1-like_C"/>
</dbReference>
<evidence type="ECO:0000313" key="4">
    <source>
        <dbReference type="EMBL" id="OXB64882.1"/>
    </source>
</evidence>
<name>A0A226NBL3_CALSU</name>
<dbReference type="PANTHER" id="PTHR21765">
    <property type="entry name" value="SIMILAR TO CHROMODOMAIN-HELICASE-DNA-BINDING PROTEIN 1 (CHD-1)"/>
    <property type="match status" value="1"/>
</dbReference>
<dbReference type="EMBL" id="MCFN01000109">
    <property type="protein sequence ID" value="OXB64882.1"/>
    <property type="molecule type" value="Genomic_DNA"/>
</dbReference>
<dbReference type="PANTHER" id="PTHR21765:SF1">
    <property type="entry name" value="CHD1 HELICAL C-TERMINAL DOMAIN CONTAINING PROTEIN 1"/>
    <property type="match status" value="1"/>
</dbReference>
<comment type="caution">
    <text evidence="4">The sequence shown here is derived from an EMBL/GenBank/DDBJ whole genome shotgun (WGS) entry which is preliminary data.</text>
</comment>
<comment type="subcellular location">
    <subcellularLocation>
        <location evidence="1">Nucleus</location>
    </subcellularLocation>
</comment>
<feature type="domain" description="Chromodomain-helicase-DNA-binding protein 1-like C-terminal" evidence="3">
    <location>
        <begin position="79"/>
        <end position="182"/>
    </location>
</feature>
<dbReference type="InterPro" id="IPR039880">
    <property type="entry name" value="CHCT1-like"/>
</dbReference>
<gene>
    <name evidence="4" type="ORF">ASZ78_009763</name>
</gene>
<reference evidence="4 5" key="1">
    <citation type="submission" date="2016-07" db="EMBL/GenBank/DDBJ databases">
        <title>Disparate Historic Effective Population Sizes Predicted by Modern Levels of Genome Diversity for the Scaled Quail (Callipepla squamata) and the Northern Bobwhite (Colinus virginianus): Inferences from First and Second Generation Draft Genome Assemblies for Sympatric New World Quail.</title>
        <authorList>
            <person name="Oldeschulte D.L."/>
            <person name="Halley Y.A."/>
            <person name="Bhattarai E.K."/>
            <person name="Brashear W.A."/>
            <person name="Hill J."/>
            <person name="Metz R.P."/>
            <person name="Johnson C.D."/>
            <person name="Rollins D."/>
            <person name="Peterson M.J."/>
            <person name="Bickhart D.M."/>
            <person name="Decker J.E."/>
            <person name="Seabury C.M."/>
        </authorList>
    </citation>
    <scope>NUCLEOTIDE SEQUENCE [LARGE SCALE GENOMIC DNA]</scope>
    <source>
        <strain evidence="4 5">Texas</strain>
        <tissue evidence="4">Leg muscle</tissue>
    </source>
</reference>
<dbReference type="STRING" id="9009.A0A226NBL3"/>
<keyword evidence="5" id="KW-1185">Reference proteome</keyword>
<sequence length="197" mass="23226">MACTKFNNKDILDWKIRLEAYDGRVFVQIKLSMFSKALKQEPRDKTLYANCGFDLADPGKDAGSTAKEAVRALGSTDRALPRAPLVCSAVGLNQDIFKICKEYLRPFKKQLRRLHLPQDLSRKKKVKYMKESVTVIGDRIDWFLRQHCRATEVRHWKKMLWRFTSLFSDKDEKQLQKLYKYIKKNQMQKFQVSRQDS</sequence>
<protein>
    <recommendedName>
        <fullName evidence="3">Chromodomain-helicase-DNA-binding protein 1-like C-terminal domain-containing protein</fullName>
    </recommendedName>
</protein>
<evidence type="ECO:0000313" key="5">
    <source>
        <dbReference type="Proteomes" id="UP000198323"/>
    </source>
</evidence>
<evidence type="ECO:0000256" key="2">
    <source>
        <dbReference type="ARBA" id="ARBA00023242"/>
    </source>
</evidence>
<dbReference type="SMART" id="SM01176">
    <property type="entry name" value="DUF4208"/>
    <property type="match status" value="1"/>
</dbReference>